<organism evidence="1">
    <name type="scientific">uncultured Caudovirales phage</name>
    <dbReference type="NCBI Taxonomy" id="2100421"/>
    <lineage>
        <taxon>Viruses</taxon>
        <taxon>Duplodnaviria</taxon>
        <taxon>Heunggongvirae</taxon>
        <taxon>Uroviricota</taxon>
        <taxon>Caudoviricetes</taxon>
        <taxon>Peduoviridae</taxon>
        <taxon>Maltschvirus</taxon>
        <taxon>Maltschvirus maltsch</taxon>
    </lineage>
</organism>
<sequence length="110" mass="12600">MTQEALKLALEALEEIALAGMSGTGQESERAMTEWHARQAWKFIGIAARQRTAIKEALREHAMREVQRLGQEIEQEQKLIGTVGDLFDDRVIAHRKLDRDLLVYIKEKNT</sequence>
<proteinExistence type="predicted"/>
<name>A0A6J7WYL9_9CAUD</name>
<protein>
    <submittedName>
        <fullName evidence="1">Uncharacterized protein</fullName>
    </submittedName>
</protein>
<accession>A0A6J7WYL9</accession>
<reference evidence="1" key="1">
    <citation type="submission" date="2020-05" db="EMBL/GenBank/DDBJ databases">
        <authorList>
            <person name="Chiriac C."/>
            <person name="Salcher M."/>
            <person name="Ghai R."/>
            <person name="Kavagutti S V."/>
        </authorList>
    </citation>
    <scope>NUCLEOTIDE SEQUENCE</scope>
</reference>
<evidence type="ECO:0000313" key="1">
    <source>
        <dbReference type="EMBL" id="CAB5222887.1"/>
    </source>
</evidence>
<dbReference type="EMBL" id="LR798307">
    <property type="protein sequence ID" value="CAB5222887.1"/>
    <property type="molecule type" value="Genomic_DNA"/>
</dbReference>
<gene>
    <name evidence="1" type="ORF">UFOVP379_40</name>
</gene>